<evidence type="ECO:0000313" key="1">
    <source>
        <dbReference type="EMBL" id="BAO05188.1"/>
    </source>
</evidence>
<reference evidence="1" key="1">
    <citation type="submission" date="2013-10" db="EMBL/GenBank/DDBJ databases">
        <title>Draft genome sequence of Clostridium botulinum type B strain Osaka05.</title>
        <authorList>
            <person name="Sakaguchi Y."/>
            <person name="Hosomi K."/>
            <person name="Uchiyama J."/>
            <person name="Ogura Y."/>
            <person name="Sakaguchi M."/>
            <person name="Kohda T."/>
            <person name="Mukamoto M."/>
            <person name="Misawa N."/>
            <person name="Matsuzaki S."/>
            <person name="Hayashi T."/>
            <person name="Kozaki S."/>
        </authorList>
    </citation>
    <scope>NUCLEOTIDE SEQUENCE</scope>
    <source>
        <strain evidence="1">Osaka05</strain>
    </source>
</reference>
<organism evidence="1">
    <name type="scientific">Clostridium botulinum B str. Osaka05</name>
    <dbReference type="NCBI Taxonomy" id="1407017"/>
    <lineage>
        <taxon>Bacteria</taxon>
        <taxon>Bacillati</taxon>
        <taxon>Bacillota</taxon>
        <taxon>Clostridia</taxon>
        <taxon>Eubacteriales</taxon>
        <taxon>Clostridiaceae</taxon>
        <taxon>Clostridium</taxon>
    </lineage>
</organism>
<dbReference type="EMBL" id="BA000059">
    <property type="protein sequence ID" value="BAO05188.1"/>
    <property type="molecule type" value="Genomic_DNA"/>
</dbReference>
<dbReference type="AlphaFoldDB" id="A0A060N969"/>
<sequence>MKLWEILKEENLQRYVRMINRKDFDYEENREYYVISKNEKGRIGLFTSQGYQDDFLPSDMVEMEFEIIDKKEIKSKYTKGEKVRTNWYVRKMKGERMGGIHVSKEHCEIAWDKDKHFFTIDDIAEGWLYEPIYKVKENNLIWSESMLDKIS</sequence>
<dbReference type="Proteomes" id="UP000054164">
    <property type="component" value="Unassembled WGS sequence"/>
</dbReference>
<accession>A0A060N969</accession>
<proteinExistence type="predicted"/>
<dbReference type="HOGENOM" id="CLU_1728160_0_0_9"/>
<dbReference type="RefSeq" id="WP_154219168.1">
    <property type="nucleotide sequence ID" value="NZ_BA000059.1"/>
</dbReference>
<name>A0A060N969_CLOBO</name>
<protein>
    <submittedName>
        <fullName evidence="1">Uncharacterized protein</fullName>
    </submittedName>
</protein>
<gene>
    <name evidence="1" type="ORF">CBO05P2_163</name>
</gene>